<accession>A0A844M0P5</accession>
<protein>
    <recommendedName>
        <fullName evidence="7">UDP-3-O-acylglucosamine N-acyltransferase</fullName>
        <ecNumber evidence="7">2.3.1.191</ecNumber>
    </recommendedName>
</protein>
<evidence type="ECO:0000256" key="6">
    <source>
        <dbReference type="ARBA" id="ARBA00023315"/>
    </source>
</evidence>
<evidence type="ECO:0000256" key="5">
    <source>
        <dbReference type="ARBA" id="ARBA00023098"/>
    </source>
</evidence>
<dbReference type="GO" id="GO:0009245">
    <property type="term" value="P:lipid A biosynthetic process"/>
    <property type="evidence" value="ECO:0007669"/>
    <property type="project" value="UniProtKB-UniRule"/>
</dbReference>
<dbReference type="EMBL" id="WFKQ01000003">
    <property type="protein sequence ID" value="MUG32325.1"/>
    <property type="molecule type" value="Genomic_DNA"/>
</dbReference>
<dbReference type="InterPro" id="IPR011004">
    <property type="entry name" value="Trimer_LpxA-like_sf"/>
</dbReference>
<dbReference type="SUPFAM" id="SSF51161">
    <property type="entry name" value="Trimeric LpxA-like enzymes"/>
    <property type="match status" value="1"/>
</dbReference>
<dbReference type="Proteomes" id="UP000442109">
    <property type="component" value="Unassembled WGS sequence"/>
</dbReference>
<dbReference type="GO" id="GO:0103118">
    <property type="term" value="F:UDP-3-O-[(3R)-3-hydroxyacyl]-glucosamine N-acyltransferase activity"/>
    <property type="evidence" value="ECO:0007669"/>
    <property type="project" value="UniProtKB-EC"/>
</dbReference>
<dbReference type="HAMAP" id="MF_00523">
    <property type="entry name" value="LpxD"/>
    <property type="match status" value="1"/>
</dbReference>
<comment type="similarity">
    <text evidence="7">Belongs to the transferase hexapeptide repeat family. LpxD subfamily.</text>
</comment>
<keyword evidence="2 7" id="KW-0441">Lipid A biosynthesis</keyword>
<keyword evidence="1 7" id="KW-0444">Lipid biosynthesis</keyword>
<dbReference type="InterPro" id="IPR020573">
    <property type="entry name" value="UDP_GlcNAc_AcTrfase_non-rep"/>
</dbReference>
<dbReference type="PANTHER" id="PTHR43378">
    <property type="entry name" value="UDP-3-O-ACYLGLUCOSAMINE N-ACYLTRANSFERASE"/>
    <property type="match status" value="1"/>
</dbReference>
<evidence type="ECO:0000256" key="1">
    <source>
        <dbReference type="ARBA" id="ARBA00022516"/>
    </source>
</evidence>
<keyword evidence="3 7" id="KW-0808">Transferase</keyword>
<dbReference type="RefSeq" id="WP_155587098.1">
    <property type="nucleotide sequence ID" value="NZ_WFKQ01000003.1"/>
</dbReference>
<keyword evidence="4 7" id="KW-0677">Repeat</keyword>
<dbReference type="InterPro" id="IPR001451">
    <property type="entry name" value="Hexapep"/>
</dbReference>
<feature type="active site" description="Proton acceptor" evidence="7">
    <location>
        <position position="267"/>
    </location>
</feature>
<evidence type="ECO:0000256" key="3">
    <source>
        <dbReference type="ARBA" id="ARBA00022679"/>
    </source>
</evidence>
<reference evidence="9 10" key="1">
    <citation type="journal article" date="2019" name="PLoS ONE">
        <title>Pup mortality in New Zealand sea lions (Phocarctos hookeri) at Enderby Island, Auckland Islands, 2013-18.</title>
        <authorList>
            <person name="Michael S.A."/>
            <person name="Hayman D.T.S."/>
            <person name="Gray R."/>
            <person name="Zhang J."/>
            <person name="Rogers L."/>
            <person name="Roe W.D."/>
        </authorList>
    </citation>
    <scope>NUCLEOTIDE SEQUENCE [LARGE SCALE GENOMIC DNA]</scope>
    <source>
        <strain evidence="9 10">SM868</strain>
    </source>
</reference>
<keyword evidence="6 7" id="KW-0012">Acyltransferase</keyword>
<evidence type="ECO:0000256" key="2">
    <source>
        <dbReference type="ARBA" id="ARBA00022556"/>
    </source>
</evidence>
<comment type="subunit">
    <text evidence="7">Homotrimer.</text>
</comment>
<proteinExistence type="inferred from homology"/>
<dbReference type="NCBIfam" id="NF002060">
    <property type="entry name" value="PRK00892.1"/>
    <property type="match status" value="1"/>
</dbReference>
<dbReference type="Pfam" id="PF04613">
    <property type="entry name" value="LpxD"/>
    <property type="match status" value="1"/>
</dbReference>
<keyword evidence="5 7" id="KW-0443">Lipid metabolism</keyword>
<comment type="caution">
    <text evidence="9">The sequence shown here is derived from an EMBL/GenBank/DDBJ whole genome shotgun (WGS) entry which is preliminary data.</text>
</comment>
<comment type="function">
    <text evidence="7">Catalyzes the N-acylation of UDP-3-O-acylglucosamine using 3-hydroxyacyl-ACP as the acyl donor. Is involved in the biosynthesis of lipid A, a phosphorylated glycolipid that anchors the lipopolysaccharide to the outer membrane of the cell.</text>
</comment>
<dbReference type="CDD" id="cd03352">
    <property type="entry name" value="LbH_LpxD"/>
    <property type="match status" value="1"/>
</dbReference>
<keyword evidence="10" id="KW-1185">Reference proteome</keyword>
<sequence length="356" mass="36601">MSHIDSISPAKPSVTLADVIAAITVRQPVLNQSQLTAEQLQITLTGIGSLDEASTAQISFLNDKAYASALPSTQAAVVLVAQDSASAVPDHSVAVVVASPYAAYASVTHLFEPQALDANAATFIHPTAQVSSSALLGEGVSIGPFCVVGEQVKIGSGTRLHAQVHIEPHAIIGDNCELYPQVFIGHDTQMGDQVRIHAGASVGSEGFGFAPLGNTAVQGWERIVQLGRVVIGNKVRIGSNTCIDRGAIGDTLIEDNVIIDNLVQIGHNVKVGAGTAIAGNAGIAGSVIIGKSCMIGGGVGIAGHLQIADGVVLTGMTLVTKSIKKPGVYSSGVAAMPAMDWRRVMVKLRALGKKDN</sequence>
<dbReference type="Gene3D" id="2.160.10.10">
    <property type="entry name" value="Hexapeptide repeat proteins"/>
    <property type="match status" value="1"/>
</dbReference>
<evidence type="ECO:0000256" key="4">
    <source>
        <dbReference type="ARBA" id="ARBA00022737"/>
    </source>
</evidence>
<name>A0A844M0P5_9GAMM</name>
<dbReference type="OrthoDB" id="9784739at2"/>
<feature type="domain" description="UDP-3-O-[3-hydroxymyristoyl] glucosamine N-acyltransferase non-repeat region" evidence="8">
    <location>
        <begin position="42"/>
        <end position="110"/>
    </location>
</feature>
<dbReference type="PANTHER" id="PTHR43378:SF2">
    <property type="entry name" value="UDP-3-O-ACYLGLUCOSAMINE N-ACYLTRANSFERASE 1, MITOCHONDRIAL-RELATED"/>
    <property type="match status" value="1"/>
</dbReference>
<dbReference type="NCBIfam" id="TIGR01853">
    <property type="entry name" value="lipid_A_lpxD"/>
    <property type="match status" value="1"/>
</dbReference>
<comment type="pathway">
    <text evidence="7">Bacterial outer membrane biogenesis; LPS lipid A biosynthesis.</text>
</comment>
<dbReference type="Pfam" id="PF00132">
    <property type="entry name" value="Hexapep"/>
    <property type="match status" value="2"/>
</dbReference>
<dbReference type="InterPro" id="IPR007691">
    <property type="entry name" value="LpxD"/>
</dbReference>
<dbReference type="GO" id="GO:0016410">
    <property type="term" value="F:N-acyltransferase activity"/>
    <property type="evidence" value="ECO:0007669"/>
    <property type="project" value="InterPro"/>
</dbReference>
<dbReference type="EC" id="2.3.1.191" evidence="7"/>
<evidence type="ECO:0000256" key="7">
    <source>
        <dbReference type="HAMAP-Rule" id="MF_00523"/>
    </source>
</evidence>
<dbReference type="AlphaFoldDB" id="A0A844M0P5"/>
<comment type="catalytic activity">
    <reaction evidence="7">
        <text>a UDP-3-O-[(3R)-3-hydroxyacyl]-alpha-D-glucosamine + a (3R)-hydroxyacyl-[ACP] = a UDP-2-N,3-O-bis[(3R)-3-hydroxyacyl]-alpha-D-glucosamine + holo-[ACP] + H(+)</text>
        <dbReference type="Rhea" id="RHEA:53836"/>
        <dbReference type="Rhea" id="RHEA-COMP:9685"/>
        <dbReference type="Rhea" id="RHEA-COMP:9945"/>
        <dbReference type="ChEBI" id="CHEBI:15378"/>
        <dbReference type="ChEBI" id="CHEBI:64479"/>
        <dbReference type="ChEBI" id="CHEBI:78827"/>
        <dbReference type="ChEBI" id="CHEBI:137740"/>
        <dbReference type="ChEBI" id="CHEBI:137748"/>
        <dbReference type="EC" id="2.3.1.191"/>
    </reaction>
</comment>
<gene>
    <name evidence="7 9" type="primary">lpxD</name>
    <name evidence="9" type="ORF">GB996_05910</name>
</gene>
<dbReference type="UniPathway" id="UPA00973"/>
<evidence type="ECO:0000259" key="8">
    <source>
        <dbReference type="Pfam" id="PF04613"/>
    </source>
</evidence>
<dbReference type="GO" id="GO:0016020">
    <property type="term" value="C:membrane"/>
    <property type="evidence" value="ECO:0007669"/>
    <property type="project" value="GOC"/>
</dbReference>
<evidence type="ECO:0000313" key="9">
    <source>
        <dbReference type="EMBL" id="MUG32325.1"/>
    </source>
</evidence>
<dbReference type="InterPro" id="IPR018357">
    <property type="entry name" value="Hexapep_transf_CS"/>
</dbReference>
<dbReference type="Gene3D" id="3.40.1390.10">
    <property type="entry name" value="MurE/MurF, N-terminal domain"/>
    <property type="match status" value="1"/>
</dbReference>
<dbReference type="PROSITE" id="PS00101">
    <property type="entry name" value="HEXAPEP_TRANSFERASES"/>
    <property type="match status" value="2"/>
</dbReference>
<evidence type="ECO:0000313" key="10">
    <source>
        <dbReference type="Proteomes" id="UP000442109"/>
    </source>
</evidence>
<organism evidence="9 10">
    <name type="scientific">Psychrobacter sanguinis</name>
    <dbReference type="NCBI Taxonomy" id="861445"/>
    <lineage>
        <taxon>Bacteria</taxon>
        <taxon>Pseudomonadati</taxon>
        <taxon>Pseudomonadota</taxon>
        <taxon>Gammaproteobacteria</taxon>
        <taxon>Moraxellales</taxon>
        <taxon>Moraxellaceae</taxon>
        <taxon>Psychrobacter</taxon>
    </lineage>
</organism>